<accession>A0A428Y2W6</accession>
<evidence type="ECO:0000313" key="1">
    <source>
        <dbReference type="EMBL" id="RSM61919.1"/>
    </source>
</evidence>
<organism evidence="1 2">
    <name type="scientific">Kibdelosporangium aridum</name>
    <dbReference type="NCBI Taxonomy" id="2030"/>
    <lineage>
        <taxon>Bacteria</taxon>
        <taxon>Bacillati</taxon>
        <taxon>Actinomycetota</taxon>
        <taxon>Actinomycetes</taxon>
        <taxon>Pseudonocardiales</taxon>
        <taxon>Pseudonocardiaceae</taxon>
        <taxon>Kibdelosporangium</taxon>
    </lineage>
</organism>
<dbReference type="Proteomes" id="UP000287547">
    <property type="component" value="Unassembled WGS sequence"/>
</dbReference>
<gene>
    <name evidence="1" type="ORF">DMH04_53465</name>
</gene>
<name>A0A428Y2W6_KIBAR</name>
<dbReference type="EMBL" id="QHKI01000111">
    <property type="protein sequence ID" value="RSM61919.1"/>
    <property type="molecule type" value="Genomic_DNA"/>
</dbReference>
<dbReference type="AlphaFoldDB" id="A0A428Y2W6"/>
<comment type="caution">
    <text evidence="1">The sequence shown here is derived from an EMBL/GenBank/DDBJ whole genome shotgun (WGS) entry which is preliminary data.</text>
</comment>
<evidence type="ECO:0000313" key="2">
    <source>
        <dbReference type="Proteomes" id="UP000287547"/>
    </source>
</evidence>
<proteinExistence type="predicted"/>
<sequence length="68" mass="7836">MNFWSGAIRSGKTIASLLRWLISLPRHRVVISWSSLAAPAIRWRATCSHRCKTRHYSDLSPNTWSGRK</sequence>
<reference evidence="1 2" key="1">
    <citation type="submission" date="2018-05" db="EMBL/GenBank/DDBJ databases">
        <title>Evolution of GPA BGCs.</title>
        <authorList>
            <person name="Waglechner N."/>
            <person name="Wright G.D."/>
        </authorList>
    </citation>
    <scope>NUCLEOTIDE SEQUENCE [LARGE SCALE GENOMIC DNA]</scope>
    <source>
        <strain evidence="1 2">A82846</strain>
    </source>
</reference>
<protein>
    <submittedName>
        <fullName evidence="1">Uncharacterized protein</fullName>
    </submittedName>
</protein>